<sequence length="86" mass="9901">MVVVMVEVAMVVVMVEVAMVVVMVEVAEMGVTAEMVDFDYIQHKSTIIQSELALLRLLLLFKNLIIKKIICFYFLRNDNPHIYIII</sequence>
<reference evidence="2" key="1">
    <citation type="journal article" date="2020" name="Nature">
        <title>Giant virus diversity and host interactions through global metagenomics.</title>
        <authorList>
            <person name="Schulz F."/>
            <person name="Roux S."/>
            <person name="Paez-Espino D."/>
            <person name="Jungbluth S."/>
            <person name="Walsh D.A."/>
            <person name="Denef V.J."/>
            <person name="McMahon K.D."/>
            <person name="Konstantinidis K.T."/>
            <person name="Eloe-Fadrosh E.A."/>
            <person name="Kyrpides N.C."/>
            <person name="Woyke T."/>
        </authorList>
    </citation>
    <scope>NUCLEOTIDE SEQUENCE</scope>
    <source>
        <strain evidence="2">GVMAG-S-1016704-121</strain>
    </source>
</reference>
<proteinExistence type="predicted"/>
<accession>A0A6C0LSQ8</accession>
<protein>
    <submittedName>
        <fullName evidence="2">Uncharacterized protein</fullName>
    </submittedName>
</protein>
<evidence type="ECO:0000256" key="1">
    <source>
        <dbReference type="SAM" id="Phobius"/>
    </source>
</evidence>
<name>A0A6C0LSQ8_9ZZZZ</name>
<feature type="transmembrane region" description="Helical" evidence="1">
    <location>
        <begin position="47"/>
        <end position="66"/>
    </location>
</feature>
<dbReference type="EMBL" id="MN740562">
    <property type="protein sequence ID" value="QHU33789.1"/>
    <property type="molecule type" value="Genomic_DNA"/>
</dbReference>
<dbReference type="AlphaFoldDB" id="A0A6C0LSQ8"/>
<keyword evidence="1" id="KW-0472">Membrane</keyword>
<feature type="transmembrane region" description="Helical" evidence="1">
    <location>
        <begin position="7"/>
        <end position="27"/>
    </location>
</feature>
<keyword evidence="1" id="KW-0812">Transmembrane</keyword>
<organism evidence="2">
    <name type="scientific">viral metagenome</name>
    <dbReference type="NCBI Taxonomy" id="1070528"/>
    <lineage>
        <taxon>unclassified sequences</taxon>
        <taxon>metagenomes</taxon>
        <taxon>organismal metagenomes</taxon>
    </lineage>
</organism>
<evidence type="ECO:0000313" key="2">
    <source>
        <dbReference type="EMBL" id="QHU33789.1"/>
    </source>
</evidence>
<keyword evidence="1" id="KW-1133">Transmembrane helix</keyword>